<proteinExistence type="predicted"/>
<feature type="compositionally biased region" description="Acidic residues" evidence="1">
    <location>
        <begin position="117"/>
        <end position="129"/>
    </location>
</feature>
<dbReference type="EMBL" id="MN740669">
    <property type="protein sequence ID" value="QHU06897.1"/>
    <property type="molecule type" value="Genomic_DNA"/>
</dbReference>
<name>A0A6C0JR36_9ZZZZ</name>
<evidence type="ECO:0000313" key="2">
    <source>
        <dbReference type="EMBL" id="QHU06897.1"/>
    </source>
</evidence>
<feature type="compositionally biased region" description="Basic and acidic residues" evidence="1">
    <location>
        <begin position="61"/>
        <end position="72"/>
    </location>
</feature>
<evidence type="ECO:0000256" key="1">
    <source>
        <dbReference type="SAM" id="MobiDB-lite"/>
    </source>
</evidence>
<feature type="compositionally biased region" description="Basic and acidic residues" evidence="1">
    <location>
        <begin position="9"/>
        <end position="22"/>
    </location>
</feature>
<organism evidence="2">
    <name type="scientific">viral metagenome</name>
    <dbReference type="NCBI Taxonomy" id="1070528"/>
    <lineage>
        <taxon>unclassified sequences</taxon>
        <taxon>metagenomes</taxon>
        <taxon>organismal metagenomes</taxon>
    </lineage>
</organism>
<feature type="region of interest" description="Disordered" evidence="1">
    <location>
        <begin position="1"/>
        <end position="129"/>
    </location>
</feature>
<feature type="compositionally biased region" description="Basic and acidic residues" evidence="1">
    <location>
        <begin position="37"/>
        <end position="47"/>
    </location>
</feature>
<reference evidence="2" key="1">
    <citation type="journal article" date="2020" name="Nature">
        <title>Giant virus diversity and host interactions through global metagenomics.</title>
        <authorList>
            <person name="Schulz F."/>
            <person name="Roux S."/>
            <person name="Paez-Espino D."/>
            <person name="Jungbluth S."/>
            <person name="Walsh D.A."/>
            <person name="Denef V.J."/>
            <person name="McMahon K.D."/>
            <person name="Konstantinidis K.T."/>
            <person name="Eloe-Fadrosh E.A."/>
            <person name="Kyrpides N.C."/>
            <person name="Woyke T."/>
        </authorList>
    </citation>
    <scope>NUCLEOTIDE SEQUENCE</scope>
    <source>
        <strain evidence="2">GVMAG-S-1038524-41</strain>
    </source>
</reference>
<accession>A0A6C0JR36</accession>
<sequence>MSSASSENKNMRSRDQPKRYRDANWVPCTNNKNTKYKKVDMYDREYKSSGATTADEEELKQEESDSDYKGDESASGSESESEDEGDEDEGDESESESEGNGITDQDDPNFEWGKEGEEWEWVDESIDDE</sequence>
<protein>
    <submittedName>
        <fullName evidence="2">Uncharacterized protein</fullName>
    </submittedName>
</protein>
<feature type="compositionally biased region" description="Acidic residues" evidence="1">
    <location>
        <begin position="79"/>
        <end position="97"/>
    </location>
</feature>
<dbReference type="AlphaFoldDB" id="A0A6C0JR36"/>